<comment type="caution">
    <text evidence="2">The sequence shown here is derived from an EMBL/GenBank/DDBJ whole genome shotgun (WGS) entry which is preliminary data.</text>
</comment>
<keyword evidence="3" id="KW-1185">Reference proteome</keyword>
<dbReference type="NCBIfam" id="NF033711">
    <property type="entry name" value="T9SS_PorQ"/>
    <property type="match status" value="1"/>
</dbReference>
<evidence type="ECO:0000313" key="3">
    <source>
        <dbReference type="Proteomes" id="UP001319180"/>
    </source>
</evidence>
<name>A0AAP2DBM7_9BACT</name>
<dbReference type="AlphaFoldDB" id="A0AAP2DBM7"/>
<gene>
    <name evidence="2" type="primary">porQ</name>
    <name evidence="2" type="ORF">KK078_19345</name>
</gene>
<proteinExistence type="predicted"/>
<dbReference type="Proteomes" id="UP001319180">
    <property type="component" value="Unassembled WGS sequence"/>
</dbReference>
<organism evidence="2 3">
    <name type="scientific">Dawidia soli</name>
    <dbReference type="NCBI Taxonomy" id="2782352"/>
    <lineage>
        <taxon>Bacteria</taxon>
        <taxon>Pseudomonadati</taxon>
        <taxon>Bacteroidota</taxon>
        <taxon>Cytophagia</taxon>
        <taxon>Cytophagales</taxon>
        <taxon>Chryseotaleaceae</taxon>
        <taxon>Dawidia</taxon>
    </lineage>
</organism>
<dbReference type="NCBIfam" id="NF033709">
    <property type="entry name" value="PorV_fam"/>
    <property type="match status" value="1"/>
</dbReference>
<feature type="signal peptide" evidence="1">
    <location>
        <begin position="1"/>
        <end position="19"/>
    </location>
</feature>
<evidence type="ECO:0000313" key="2">
    <source>
        <dbReference type="EMBL" id="MBT1688734.1"/>
    </source>
</evidence>
<feature type="chain" id="PRO_5043042093" evidence="1">
    <location>
        <begin position="20"/>
        <end position="334"/>
    </location>
</feature>
<keyword evidence="1" id="KW-0732">Signal</keyword>
<accession>A0AAP2DBM7</accession>
<evidence type="ECO:0000256" key="1">
    <source>
        <dbReference type="SAM" id="SignalP"/>
    </source>
</evidence>
<dbReference type="RefSeq" id="WP_254091960.1">
    <property type="nucleotide sequence ID" value="NZ_JAHESC010000030.1"/>
</dbReference>
<protein>
    <submittedName>
        <fullName evidence="2">Type IX secretion system protein PorQ</fullName>
    </submittedName>
</protein>
<sequence>MARRSYFLFFLFCTVSSYAQPGGKRSFEFLQIPASARQAALGGVNVSLADQDVNFFFASPALVSDTLAGMASASYQFYVADVGQAAFAYAHTFRGIGILAFGVQHLRYGTIQSYDPSGSPLGDYKSGETAWVVSKSHQVGHFRVGANLKLVFSNLAGYRASALMVDLAGVFIHPQQDLRVGLAIRNLGTTLSEYTDTGDTSLPFDVQVGATFKPEHMPLRFSLTAYALTGKDVTYYDPASGDDEPGTLDKVLRRVNFGAEILFHRNVNLLLGYNYRQHQELKLEEGGGGAGISLGFSARIKAFEFVFSRSGYVAGNGGYTLTLSSNVERMLKRR</sequence>
<reference evidence="2 3" key="1">
    <citation type="submission" date="2021-05" db="EMBL/GenBank/DDBJ databases">
        <title>A Polyphasic approach of four new species of the genus Ohtaekwangia: Ohtaekwangia histidinii sp. nov., Ohtaekwangia cretensis sp. nov., Ohtaekwangia indiensis sp. nov., Ohtaekwangia reichenbachii sp. nov. from diverse environment.</title>
        <authorList>
            <person name="Octaviana S."/>
        </authorList>
    </citation>
    <scope>NUCLEOTIDE SEQUENCE [LARGE SCALE GENOMIC DNA]</scope>
    <source>
        <strain evidence="2 3">PWU37</strain>
    </source>
</reference>
<dbReference type="EMBL" id="JAHESC010000030">
    <property type="protein sequence ID" value="MBT1688734.1"/>
    <property type="molecule type" value="Genomic_DNA"/>
</dbReference>